<keyword evidence="2" id="KW-1185">Reference proteome</keyword>
<evidence type="ECO:0008006" key="3">
    <source>
        <dbReference type="Google" id="ProtNLM"/>
    </source>
</evidence>
<sequence>MALLSKVVDGNDSRQLTLRGPFSFEPFPNAAASGYLEVVDECNSPWNLTYKVSGNKRILSGPDWVKFFGNNKVRDGDEVAIHHNDGWGPRADYMIEKTTNRLWGREGSVEIRFLAPSVYMVNFPSNLGAVVAYPIGTLHSEGIGYLASALGKPLYFDKATTLKQSLEKGGGLILASGEIVQVVDNQQVVECVSVGEVDEIHQVVDNVFVSFVHVLETTIVDPKGGDLDCSIYVSIIHKFLRLDNIVVCGDTTGGVVFSDSLRQCDTPQDVFVIALYRILEYKRTF</sequence>
<dbReference type="Proteomes" id="UP001396334">
    <property type="component" value="Unassembled WGS sequence"/>
</dbReference>
<evidence type="ECO:0000313" key="1">
    <source>
        <dbReference type="EMBL" id="KAK9007406.1"/>
    </source>
</evidence>
<name>A0ABR2R397_9ROSI</name>
<evidence type="ECO:0000313" key="2">
    <source>
        <dbReference type="Proteomes" id="UP001396334"/>
    </source>
</evidence>
<accession>A0ABR2R397</accession>
<dbReference type="EMBL" id="JBBPBN010000026">
    <property type="protein sequence ID" value="KAK9007406.1"/>
    <property type="molecule type" value="Genomic_DNA"/>
</dbReference>
<organism evidence="1 2">
    <name type="scientific">Hibiscus sabdariffa</name>
    <name type="common">roselle</name>
    <dbReference type="NCBI Taxonomy" id="183260"/>
    <lineage>
        <taxon>Eukaryota</taxon>
        <taxon>Viridiplantae</taxon>
        <taxon>Streptophyta</taxon>
        <taxon>Embryophyta</taxon>
        <taxon>Tracheophyta</taxon>
        <taxon>Spermatophyta</taxon>
        <taxon>Magnoliopsida</taxon>
        <taxon>eudicotyledons</taxon>
        <taxon>Gunneridae</taxon>
        <taxon>Pentapetalae</taxon>
        <taxon>rosids</taxon>
        <taxon>malvids</taxon>
        <taxon>Malvales</taxon>
        <taxon>Malvaceae</taxon>
        <taxon>Malvoideae</taxon>
        <taxon>Hibiscus</taxon>
    </lineage>
</organism>
<comment type="caution">
    <text evidence="1">The sequence shown here is derived from an EMBL/GenBank/DDBJ whole genome shotgun (WGS) entry which is preliminary data.</text>
</comment>
<proteinExistence type="predicted"/>
<gene>
    <name evidence="1" type="ORF">V6N11_074331</name>
</gene>
<protein>
    <recommendedName>
        <fullName evidence="3">TF-B3 domain-containing protein</fullName>
    </recommendedName>
</protein>
<reference evidence="1 2" key="1">
    <citation type="journal article" date="2024" name="G3 (Bethesda)">
        <title>Genome assembly of Hibiscus sabdariffa L. provides insights into metabolisms of medicinal natural products.</title>
        <authorList>
            <person name="Kim T."/>
        </authorList>
    </citation>
    <scope>NUCLEOTIDE SEQUENCE [LARGE SCALE GENOMIC DNA]</scope>
    <source>
        <strain evidence="1">TK-2024</strain>
        <tissue evidence="1">Old leaves</tissue>
    </source>
</reference>